<feature type="compositionally biased region" description="Polar residues" evidence="1">
    <location>
        <begin position="148"/>
        <end position="166"/>
    </location>
</feature>
<keyword evidence="3" id="KW-1185">Reference proteome</keyword>
<evidence type="ECO:0000313" key="3">
    <source>
        <dbReference type="Proteomes" id="UP000762676"/>
    </source>
</evidence>
<name>A0AAV4HL77_9GAST</name>
<proteinExistence type="predicted"/>
<dbReference type="EMBL" id="BMAT01012776">
    <property type="protein sequence ID" value="GFR98962.1"/>
    <property type="molecule type" value="Genomic_DNA"/>
</dbReference>
<comment type="caution">
    <text evidence="2">The sequence shown here is derived from an EMBL/GenBank/DDBJ whole genome shotgun (WGS) entry which is preliminary data.</text>
</comment>
<organism evidence="2 3">
    <name type="scientific">Elysia marginata</name>
    <dbReference type="NCBI Taxonomy" id="1093978"/>
    <lineage>
        <taxon>Eukaryota</taxon>
        <taxon>Metazoa</taxon>
        <taxon>Spiralia</taxon>
        <taxon>Lophotrochozoa</taxon>
        <taxon>Mollusca</taxon>
        <taxon>Gastropoda</taxon>
        <taxon>Heterobranchia</taxon>
        <taxon>Euthyneura</taxon>
        <taxon>Panpulmonata</taxon>
        <taxon>Sacoglossa</taxon>
        <taxon>Placobranchoidea</taxon>
        <taxon>Plakobranchidae</taxon>
        <taxon>Elysia</taxon>
    </lineage>
</organism>
<dbReference type="Proteomes" id="UP000762676">
    <property type="component" value="Unassembled WGS sequence"/>
</dbReference>
<evidence type="ECO:0000256" key="1">
    <source>
        <dbReference type="SAM" id="MobiDB-lite"/>
    </source>
</evidence>
<reference evidence="2 3" key="1">
    <citation type="journal article" date="2021" name="Elife">
        <title>Chloroplast acquisition without the gene transfer in kleptoplastic sea slugs, Plakobranchus ocellatus.</title>
        <authorList>
            <person name="Maeda T."/>
            <person name="Takahashi S."/>
            <person name="Yoshida T."/>
            <person name="Shimamura S."/>
            <person name="Takaki Y."/>
            <person name="Nagai Y."/>
            <person name="Toyoda A."/>
            <person name="Suzuki Y."/>
            <person name="Arimoto A."/>
            <person name="Ishii H."/>
            <person name="Satoh N."/>
            <person name="Nishiyama T."/>
            <person name="Hasebe M."/>
            <person name="Maruyama T."/>
            <person name="Minagawa J."/>
            <person name="Obokata J."/>
            <person name="Shigenobu S."/>
        </authorList>
    </citation>
    <scope>NUCLEOTIDE SEQUENCE [LARGE SCALE GENOMIC DNA]</scope>
</reference>
<feature type="region of interest" description="Disordered" evidence="1">
    <location>
        <begin position="116"/>
        <end position="166"/>
    </location>
</feature>
<feature type="compositionally biased region" description="Basic and acidic residues" evidence="1">
    <location>
        <begin position="125"/>
        <end position="146"/>
    </location>
</feature>
<accession>A0AAV4HL77</accession>
<gene>
    <name evidence="2" type="ORF">ElyMa_006362500</name>
</gene>
<dbReference type="AlphaFoldDB" id="A0AAV4HL77"/>
<protein>
    <submittedName>
        <fullName evidence="2">Uncharacterized protein</fullName>
    </submittedName>
</protein>
<sequence length="188" mass="21241">MDFQGFKRGTCCHHICIQRSIDDTVQRLQFVRARHSKASSDLKSLDLVTFLIATFTNTSRKRQNACKYVLDPRFKSLCNDASASDGLLFGPDFQKLLREVTENSKISPFAPGVLKNSSTLLPSQGRREVHTRTELAEGQPRPDRHPRSTNPSVKRLTRTPQIPKQGQCNALRQKSLDLVARTNLPQQL</sequence>
<evidence type="ECO:0000313" key="2">
    <source>
        <dbReference type="EMBL" id="GFR98962.1"/>
    </source>
</evidence>